<dbReference type="Proteomes" id="UP000654075">
    <property type="component" value="Unassembled WGS sequence"/>
</dbReference>
<evidence type="ECO:0000313" key="3">
    <source>
        <dbReference type="Proteomes" id="UP000654075"/>
    </source>
</evidence>
<dbReference type="EMBL" id="CAJNNV010030517">
    <property type="protein sequence ID" value="CAE8632751.1"/>
    <property type="molecule type" value="Genomic_DNA"/>
</dbReference>
<name>A0A813H550_POLGL</name>
<comment type="caution">
    <text evidence="1">The sequence shown here is derived from an EMBL/GenBank/DDBJ whole genome shotgun (WGS) entry which is preliminary data.</text>
</comment>
<dbReference type="OrthoDB" id="2161133at2759"/>
<sequence>MRVGVVGAGVSGLVCGTRLSALLRGANIPIKATVLEWGRGPGGRTARCRVNVEGVGEVSFDHAAPFFTATTAQFRQEVLLDWEARSLVFRWAGQGETCRKALEEQGQLWVGVPSNHAVCQGLVAELKASGAEHLYGRRVMSARFVGNTWRVTAVNRMTHPPRRHSSSMRSFCLTSFW</sequence>
<dbReference type="Gene3D" id="3.90.660.10">
    <property type="match status" value="1"/>
</dbReference>
<reference evidence="1" key="1">
    <citation type="submission" date="2021-02" db="EMBL/GenBank/DDBJ databases">
        <authorList>
            <person name="Dougan E. K."/>
            <person name="Rhodes N."/>
            <person name="Thang M."/>
            <person name="Chan C."/>
        </authorList>
    </citation>
    <scope>NUCLEOTIDE SEQUENCE</scope>
</reference>
<dbReference type="AlphaFoldDB" id="A0A813H550"/>
<organism evidence="1 3">
    <name type="scientific">Polarella glacialis</name>
    <name type="common">Dinoflagellate</name>
    <dbReference type="NCBI Taxonomy" id="89957"/>
    <lineage>
        <taxon>Eukaryota</taxon>
        <taxon>Sar</taxon>
        <taxon>Alveolata</taxon>
        <taxon>Dinophyceae</taxon>
        <taxon>Suessiales</taxon>
        <taxon>Suessiaceae</taxon>
        <taxon>Polarella</taxon>
    </lineage>
</organism>
<gene>
    <name evidence="1" type="ORF">PGLA1383_LOCUS48681</name>
    <name evidence="2" type="ORF">PGLA2088_LOCUS3244</name>
</gene>
<evidence type="ECO:0008006" key="4">
    <source>
        <dbReference type="Google" id="ProtNLM"/>
    </source>
</evidence>
<protein>
    <recommendedName>
        <fullName evidence="4">Amine oxidase</fullName>
    </recommendedName>
</protein>
<evidence type="ECO:0000313" key="2">
    <source>
        <dbReference type="EMBL" id="CAE8644655.1"/>
    </source>
</evidence>
<dbReference type="PANTHER" id="PTHR16128:SF5">
    <property type="entry name" value="FAD_NAD(P)-BINDING OXIDOREDUCTASE FAMILY PROTEIN"/>
    <property type="match status" value="1"/>
</dbReference>
<dbReference type="InterPro" id="IPR036188">
    <property type="entry name" value="FAD/NAD-bd_sf"/>
</dbReference>
<dbReference type="Pfam" id="PF13450">
    <property type="entry name" value="NAD_binding_8"/>
    <property type="match status" value="1"/>
</dbReference>
<proteinExistence type="predicted"/>
<keyword evidence="3" id="KW-1185">Reference proteome</keyword>
<dbReference type="EMBL" id="CAJNNW010002807">
    <property type="protein sequence ID" value="CAE8644655.1"/>
    <property type="molecule type" value="Genomic_DNA"/>
</dbReference>
<dbReference type="PANTHER" id="PTHR16128">
    <property type="entry name" value="FAD/NAD(P)-BINDING OXIDOREDUCTASE FAMILY PROTEIN"/>
    <property type="match status" value="1"/>
</dbReference>
<dbReference type="Proteomes" id="UP000626109">
    <property type="component" value="Unassembled WGS sequence"/>
</dbReference>
<accession>A0A813H550</accession>
<dbReference type="SUPFAM" id="SSF51905">
    <property type="entry name" value="FAD/NAD(P)-binding domain"/>
    <property type="match status" value="1"/>
</dbReference>
<evidence type="ECO:0000313" key="1">
    <source>
        <dbReference type="EMBL" id="CAE8632751.1"/>
    </source>
</evidence>